<feature type="transmembrane region" description="Helical" evidence="2">
    <location>
        <begin position="535"/>
        <end position="556"/>
    </location>
</feature>
<feature type="transmembrane region" description="Helical" evidence="2">
    <location>
        <begin position="576"/>
        <end position="596"/>
    </location>
</feature>
<dbReference type="PANTHER" id="PTHR31610">
    <property type="entry name" value="SLR0360 PROTEIN"/>
    <property type="match status" value="1"/>
</dbReference>
<evidence type="ECO:0000256" key="1">
    <source>
        <dbReference type="SAM" id="MobiDB-lite"/>
    </source>
</evidence>
<dbReference type="EMBL" id="LGRX02029126">
    <property type="protein sequence ID" value="KAK3247242.1"/>
    <property type="molecule type" value="Genomic_DNA"/>
</dbReference>
<gene>
    <name evidence="3" type="ORF">CYMTET_43256</name>
</gene>
<keyword evidence="2" id="KW-1133">Transmembrane helix</keyword>
<organism evidence="3 4">
    <name type="scientific">Cymbomonas tetramitiformis</name>
    <dbReference type="NCBI Taxonomy" id="36881"/>
    <lineage>
        <taxon>Eukaryota</taxon>
        <taxon>Viridiplantae</taxon>
        <taxon>Chlorophyta</taxon>
        <taxon>Pyramimonadophyceae</taxon>
        <taxon>Pyramimonadales</taxon>
        <taxon>Pyramimonadaceae</taxon>
        <taxon>Cymbomonas</taxon>
    </lineage>
</organism>
<name>A0AAE0C4L9_9CHLO</name>
<proteinExistence type="predicted"/>
<evidence type="ECO:0000313" key="3">
    <source>
        <dbReference type="EMBL" id="KAK3247242.1"/>
    </source>
</evidence>
<feature type="transmembrane region" description="Helical" evidence="2">
    <location>
        <begin position="200"/>
        <end position="216"/>
    </location>
</feature>
<comment type="caution">
    <text evidence="3">The sequence shown here is derived from an EMBL/GenBank/DDBJ whole genome shotgun (WGS) entry which is preliminary data.</text>
</comment>
<feature type="transmembrane region" description="Helical" evidence="2">
    <location>
        <begin position="249"/>
        <end position="267"/>
    </location>
</feature>
<dbReference type="AlphaFoldDB" id="A0AAE0C4L9"/>
<dbReference type="PANTHER" id="PTHR31610:SF0">
    <property type="entry name" value="SLC26A_SULP TRANSPORTER DOMAIN-CONTAINING PROTEIN"/>
    <property type="match status" value="1"/>
</dbReference>
<reference evidence="3 4" key="1">
    <citation type="journal article" date="2015" name="Genome Biol. Evol.">
        <title>Comparative Genomics of a Bacterivorous Green Alga Reveals Evolutionary Causalities and Consequences of Phago-Mixotrophic Mode of Nutrition.</title>
        <authorList>
            <person name="Burns J.A."/>
            <person name="Paasch A."/>
            <person name="Narechania A."/>
            <person name="Kim E."/>
        </authorList>
    </citation>
    <scope>NUCLEOTIDE SEQUENCE [LARGE SCALE GENOMIC DNA]</scope>
    <source>
        <strain evidence="3 4">PLY_AMNH</strain>
    </source>
</reference>
<evidence type="ECO:0000313" key="4">
    <source>
        <dbReference type="Proteomes" id="UP001190700"/>
    </source>
</evidence>
<feature type="transmembrane region" description="Helical" evidence="2">
    <location>
        <begin position="505"/>
        <end position="528"/>
    </location>
</feature>
<feature type="transmembrane region" description="Helical" evidence="2">
    <location>
        <begin position="379"/>
        <end position="397"/>
    </location>
</feature>
<feature type="region of interest" description="Disordered" evidence="1">
    <location>
        <begin position="635"/>
        <end position="684"/>
    </location>
</feature>
<evidence type="ECO:0000256" key="2">
    <source>
        <dbReference type="SAM" id="Phobius"/>
    </source>
</evidence>
<keyword evidence="2" id="KW-0472">Membrane</keyword>
<accession>A0AAE0C4L9</accession>
<feature type="transmembrane region" description="Helical" evidence="2">
    <location>
        <begin position="341"/>
        <end position="359"/>
    </location>
</feature>
<dbReference type="Proteomes" id="UP001190700">
    <property type="component" value="Unassembled WGS sequence"/>
</dbReference>
<keyword evidence="4" id="KW-1185">Reference proteome</keyword>
<sequence length="684" mass="74701">MLDKQEDGTVGETETVDVVKHLKDQLQQTKDFFTPKGLTSWFTDTFRLYPGYSFWRAGDGEAFMSLWSDNLATQLSLIAAIKGLPEFPEDVIYEKIFPGVGISLLFGNVYYALMAGKLWGKEGREDICAQPYGINTPGAFAKVYSIFYPVYQNSYYNGMSPEDSADMAWKVSCSCNFVGGLFEIAGSFIGPVVQATIPKHILLSALAGVALAWLFLSPMVSMMAHPVEALFPLLIVWMGYIGEFRFGSFPIAILAILVGSSLGWATGLKTKEDLDNGIDAMGVFAGEGGASFHKFDEVSDYVGLLLPIAMTNFVGTMQCVQSASMVGDTYNTMESMIVDGLGTLIGAFFGSIFGTTVYIGHPAYKKMGAGRGYSLLNGVAYYIMCLFGMHALLDAIIPHESVLGVICFVGAMIISQTLSVTPQRHYPCILIAVLPAICDWADTDVKNPAIDPYIYGRGFSVLVEKNATSLTCENSGVDVKLAAPYAGENLVVDGCYPDPVPSHSYTYGVTAMTGNYLVIGLVWANLFMYVTDRRFFPAAIWAAVATLFSVLGLMHTEEANLKNLSDHLPNSEDPERFRFAMCYSLMFAVCVLAHAFQTYCPELAVKYTDYRVPGTPPLSGQMEDSAEKQIIEPTINDELEQSNDLAAIDSQGADRQQSVASEAPQPNPMFEMGNMDGQERENTD</sequence>
<keyword evidence="2" id="KW-0812">Transmembrane</keyword>
<feature type="transmembrane region" description="Helical" evidence="2">
    <location>
        <begin position="301"/>
        <end position="320"/>
    </location>
</feature>
<protein>
    <submittedName>
        <fullName evidence="3">Uncharacterized protein</fullName>
    </submittedName>
</protein>